<dbReference type="GO" id="GO:0043190">
    <property type="term" value="C:ATP-binding cassette (ABC) transporter complex"/>
    <property type="evidence" value="ECO:0007669"/>
    <property type="project" value="TreeGrafter"/>
</dbReference>
<proteinExistence type="predicted"/>
<evidence type="ECO:0000256" key="5">
    <source>
        <dbReference type="ARBA" id="ARBA00023136"/>
    </source>
</evidence>
<sequence>MDRYIAGELLMPFLFGVGAFSSVGVAVGILFDLVRKVVESGLPITVALNVFLLKLPSFVVLAFPMSTLLAALMIYGRFSSDSELIALRSCGVSIYRLVLPAIVLSFMVTGITFLFNEQVVPAANYQATVTLDKAVKSDKPALNEQNIIYPEYEEVKQPNGEKTKTLKRLFYADQFDGQQMKGLVIVDRSEQGINQIVVSDSAAWNRSQNIWDFFNGTIYLVAPDNSYRNILRFAHQQLQLPRTALDLASKVRDYGEMNIAQSLQQLELMRLAGDEKKIRKLKVRIQEKISLPFVCVVFGLVGAALGTKPQRRSGKATSFGVSIVVIFSYYLLSFISSALGVGGALSPIMSAWLPTVFGLTAGGLLLVKAAK</sequence>
<accession>A0A0D8ZXW8</accession>
<reference evidence="7 8" key="1">
    <citation type="submission" date="2015-02" db="EMBL/GenBank/DDBJ databases">
        <title>Draft genome of a novel marine cyanobacterium (Chroococcales) isolated from South Atlantic Ocean.</title>
        <authorList>
            <person name="Rigonato J."/>
            <person name="Alvarenga D.O."/>
            <person name="Branco L.H."/>
            <person name="Varani A.M."/>
            <person name="Brandini F.P."/>
            <person name="Fiore M.F."/>
        </authorList>
    </citation>
    <scope>NUCLEOTIDE SEQUENCE [LARGE SCALE GENOMIC DNA]</scope>
    <source>
        <strain evidence="7 8">CENA595</strain>
    </source>
</reference>
<keyword evidence="4 6" id="KW-1133">Transmembrane helix</keyword>
<feature type="transmembrane region" description="Helical" evidence="6">
    <location>
        <begin position="97"/>
        <end position="115"/>
    </location>
</feature>
<evidence type="ECO:0000313" key="7">
    <source>
        <dbReference type="EMBL" id="KJH73217.1"/>
    </source>
</evidence>
<feature type="transmembrane region" description="Helical" evidence="6">
    <location>
        <begin position="12"/>
        <end position="31"/>
    </location>
</feature>
<dbReference type="PANTHER" id="PTHR33529">
    <property type="entry name" value="SLR0882 PROTEIN-RELATED"/>
    <property type="match status" value="1"/>
</dbReference>
<dbReference type="AlphaFoldDB" id="A0A0D8ZXW8"/>
<keyword evidence="8" id="KW-1185">Reference proteome</keyword>
<dbReference type="STRING" id="1618023.UH38_02860"/>
<name>A0A0D8ZXW8_9CYAN</name>
<feature type="transmembrane region" description="Helical" evidence="6">
    <location>
        <begin position="289"/>
        <end position="307"/>
    </location>
</feature>
<evidence type="ECO:0000256" key="1">
    <source>
        <dbReference type="ARBA" id="ARBA00004651"/>
    </source>
</evidence>
<evidence type="ECO:0000313" key="8">
    <source>
        <dbReference type="Proteomes" id="UP000032452"/>
    </source>
</evidence>
<dbReference type="PANTHER" id="PTHR33529:SF6">
    <property type="entry name" value="YJGP_YJGQ FAMILY PERMEASE"/>
    <property type="match status" value="1"/>
</dbReference>
<comment type="subcellular location">
    <subcellularLocation>
        <location evidence="1">Cell membrane</location>
        <topology evidence="1">Multi-pass membrane protein</topology>
    </subcellularLocation>
</comment>
<keyword evidence="2" id="KW-1003">Cell membrane</keyword>
<dbReference type="InterPro" id="IPR005495">
    <property type="entry name" value="LptG/LptF_permease"/>
</dbReference>
<evidence type="ECO:0000256" key="3">
    <source>
        <dbReference type="ARBA" id="ARBA00022692"/>
    </source>
</evidence>
<dbReference type="EMBL" id="JYON01000002">
    <property type="protein sequence ID" value="KJH73217.1"/>
    <property type="molecule type" value="Genomic_DNA"/>
</dbReference>
<protein>
    <submittedName>
        <fullName evidence="7">Permease</fullName>
    </submittedName>
</protein>
<dbReference type="Pfam" id="PF03739">
    <property type="entry name" value="LptF_LptG"/>
    <property type="match status" value="1"/>
</dbReference>
<keyword evidence="3 6" id="KW-0812">Transmembrane</keyword>
<evidence type="ECO:0000256" key="6">
    <source>
        <dbReference type="SAM" id="Phobius"/>
    </source>
</evidence>
<feature type="transmembrane region" description="Helical" evidence="6">
    <location>
        <begin position="319"/>
        <end position="345"/>
    </location>
</feature>
<gene>
    <name evidence="7" type="ORF">UH38_02860</name>
</gene>
<evidence type="ECO:0000256" key="2">
    <source>
        <dbReference type="ARBA" id="ARBA00022475"/>
    </source>
</evidence>
<comment type="caution">
    <text evidence="7">The sequence shown here is derived from an EMBL/GenBank/DDBJ whole genome shotgun (WGS) entry which is preliminary data.</text>
</comment>
<dbReference type="RefSeq" id="WP_045053319.1">
    <property type="nucleotide sequence ID" value="NZ_CAWMDP010000059.1"/>
</dbReference>
<keyword evidence="5 6" id="KW-0472">Membrane</keyword>
<dbReference type="OrthoDB" id="9780716at2"/>
<feature type="transmembrane region" description="Helical" evidence="6">
    <location>
        <begin position="51"/>
        <end position="76"/>
    </location>
</feature>
<dbReference type="Proteomes" id="UP000032452">
    <property type="component" value="Unassembled WGS sequence"/>
</dbReference>
<dbReference type="PATRIC" id="fig|1618023.3.peg.5042"/>
<organism evidence="7 8">
    <name type="scientific">Aliterella atlantica CENA595</name>
    <dbReference type="NCBI Taxonomy" id="1618023"/>
    <lineage>
        <taxon>Bacteria</taxon>
        <taxon>Bacillati</taxon>
        <taxon>Cyanobacteriota</taxon>
        <taxon>Cyanophyceae</taxon>
        <taxon>Chroococcidiopsidales</taxon>
        <taxon>Aliterellaceae</taxon>
        <taxon>Aliterella</taxon>
    </lineage>
</organism>
<evidence type="ECO:0000256" key="4">
    <source>
        <dbReference type="ARBA" id="ARBA00022989"/>
    </source>
</evidence>
<feature type="transmembrane region" description="Helical" evidence="6">
    <location>
        <begin position="351"/>
        <end position="370"/>
    </location>
</feature>
<dbReference type="GO" id="GO:0015920">
    <property type="term" value="P:lipopolysaccharide transport"/>
    <property type="evidence" value="ECO:0007669"/>
    <property type="project" value="TreeGrafter"/>
</dbReference>